<dbReference type="GO" id="GO:0009007">
    <property type="term" value="F:site-specific DNA-methyltransferase (adenine-specific) activity"/>
    <property type="evidence" value="ECO:0007669"/>
    <property type="project" value="UniProtKB-EC"/>
</dbReference>
<organism evidence="7 8">
    <name type="scientific">Microcystis aeruginosa Ma_QC_C_20070703_M131</name>
    <dbReference type="NCBI Taxonomy" id="2486263"/>
    <lineage>
        <taxon>Bacteria</taxon>
        <taxon>Bacillati</taxon>
        <taxon>Cyanobacteriota</taxon>
        <taxon>Cyanophyceae</taxon>
        <taxon>Oscillatoriophycideae</taxon>
        <taxon>Chroococcales</taxon>
        <taxon>Microcystaceae</taxon>
        <taxon>Microcystis</taxon>
    </lineage>
</organism>
<reference evidence="7 8" key="1">
    <citation type="submission" date="2019-01" db="EMBL/GenBank/DDBJ databases">
        <title>Coherence of Microcystis species and biogeography revealed through population genomics.</title>
        <authorList>
            <person name="Perez-Carrascal O.M."/>
            <person name="Terrat Y."/>
            <person name="Giani A."/>
            <person name="Fortin N."/>
            <person name="Tromas N."/>
            <person name="Shapiro B.J."/>
        </authorList>
    </citation>
    <scope>NUCLEOTIDE SEQUENCE [LARGE SCALE GENOMIC DNA]</scope>
    <source>
        <strain evidence="7">Ma_QC_C_20070703_M131</strain>
    </source>
</reference>
<dbReference type="GO" id="GO:0008170">
    <property type="term" value="F:N-methyltransferase activity"/>
    <property type="evidence" value="ECO:0007669"/>
    <property type="project" value="InterPro"/>
</dbReference>
<comment type="catalytic activity">
    <reaction evidence="4">
        <text>a 2'-deoxyadenosine in DNA + S-adenosyl-L-methionine = an N(6)-methyl-2'-deoxyadenosine in DNA + S-adenosyl-L-homocysteine + H(+)</text>
        <dbReference type="Rhea" id="RHEA:15197"/>
        <dbReference type="Rhea" id="RHEA-COMP:12418"/>
        <dbReference type="Rhea" id="RHEA-COMP:12419"/>
        <dbReference type="ChEBI" id="CHEBI:15378"/>
        <dbReference type="ChEBI" id="CHEBI:57856"/>
        <dbReference type="ChEBI" id="CHEBI:59789"/>
        <dbReference type="ChEBI" id="CHEBI:90615"/>
        <dbReference type="ChEBI" id="CHEBI:90616"/>
        <dbReference type="EC" id="2.1.1.72"/>
    </reaction>
</comment>
<feature type="domain" description="Type ISP restriction-modification enzyme LLaBIII C-terminal specificity" evidence="6">
    <location>
        <begin position="734"/>
        <end position="1115"/>
    </location>
</feature>
<dbReference type="Pfam" id="PF18135">
    <property type="entry name" value="Type_ISP_C"/>
    <property type="match status" value="1"/>
</dbReference>
<keyword evidence="2 7" id="KW-0489">Methyltransferase</keyword>
<dbReference type="PANTHER" id="PTHR33841:SF1">
    <property type="entry name" value="DNA METHYLTRANSFERASE A"/>
    <property type="match status" value="1"/>
</dbReference>
<gene>
    <name evidence="7" type="ORF">EWV85_17090</name>
</gene>
<dbReference type="EC" id="2.1.1.72" evidence="1"/>
<protein>
    <recommendedName>
        <fullName evidence="1">site-specific DNA-methyltransferase (adenine-specific)</fullName>
        <ecNumber evidence="1">2.1.1.72</ecNumber>
    </recommendedName>
</protein>
<evidence type="ECO:0000313" key="8">
    <source>
        <dbReference type="Proteomes" id="UP000316443"/>
    </source>
</evidence>
<dbReference type="InterPro" id="IPR050953">
    <property type="entry name" value="N4_N6_ade-DNA_methylase"/>
</dbReference>
<feature type="domain" description="DNA methylase adenine-specific" evidence="5">
    <location>
        <begin position="333"/>
        <end position="445"/>
    </location>
</feature>
<dbReference type="Pfam" id="PF02384">
    <property type="entry name" value="N6_Mtase"/>
    <property type="match status" value="1"/>
</dbReference>
<keyword evidence="3 7" id="KW-0808">Transferase</keyword>
<evidence type="ECO:0000256" key="3">
    <source>
        <dbReference type="ARBA" id="ARBA00022679"/>
    </source>
</evidence>
<dbReference type="InterPro" id="IPR041635">
    <property type="entry name" value="Type_ISP_LLaBIII_C"/>
</dbReference>
<accession>A0A551XKT1</accession>
<dbReference type="SUPFAM" id="SSF53335">
    <property type="entry name" value="S-adenosyl-L-methionine-dependent methyltransferases"/>
    <property type="match status" value="1"/>
</dbReference>
<dbReference type="GO" id="GO:0032259">
    <property type="term" value="P:methylation"/>
    <property type="evidence" value="ECO:0007669"/>
    <property type="project" value="UniProtKB-KW"/>
</dbReference>
<sequence length="1174" mass="133643">MNPLVNYFRNLHEIHSSQAAVKETSYYGTLETLLNEIGKTLKPRVRCIINLRNQGAGLPDGGLFNVDQFPKNQELEPFTAIFPERGAIEIKGTKEDIKKIATSEQVQKYWQKYGQVLVSNYRDFLLIGRNSQGQPVELEAYSLAPSEAEFWLKTSNPSKFAAEHGDSLLEYLKRVLLQAAPITSPADVAWFLASYARDAKARLEHHSDLPALANIRQALENALGIKFEREQGNKFFRSTLVQTLFYGLFSAWVLWHKQNLNREDKEDKFDWKSAAHHLHVPMLAILFEQIAAPSKLKSLGLVEVLNWTGAALNRVRREEFFRQFDEGQAVQYFYEPFLQAFDPDLRKELGVWYTPPEIVRYMVARVDRVLREELNIEDGLANPDVYILDPCCGTGAYLVEVLRYITDTLQENGAGALAMALVKKAAIERIFGFEILTAPFVVAHLQLGLFLQSLGVPLIEDSERVGIYLTNALTGWQPPDEESKQKIQQLQLSFPELNKEREAADEVKRGKPILVILGNPPYNAFAGTSPAEEAGLVEVYKQGLISDWGIKKFNLDELYVRFFRLAERCISENTGKGVVCYISNFSYLGDPSFVVMRQRFLQEFDRLWFDCLNGDSRETGKLTPEGNPDPSVFSTQYNKEGIRVGTTIGLMVRKEVRNKNVDVYFRHFWGVAKREQLLDSLNNQDFDAFYQVSNPETSNRYSFRSSDVSSHYLAWPKLTDLSCQDSSLIIPLQGMDEDRANALIDCDQDILSLRMQKYFDKTTDWDEFLTLKTGLSRDSASFDAKTVRKKAHQLDSFKENNLKRYNFRPYDTRWCYITLAPNVWKRVRPDLYVQYTYKNLFLLSRSKGVAQPEGIPFLFTQSLFARDCMRGHAVAFPMLIYPSAKHEAKKQDKLFNVESYTNVKTKANLSEKSRQYLNQLGINNLDENIENASLIWLHALAIGYSPLYLGENADGIRQDFPRIPLPNSQELLIKSAELGQAIASLLDTENPVIGVTKKPTPALQKIALISCTDGGNLNPDKGDLIINVGWGHGGKNGVTMPGKGKAIARQYTTAEMSVISPEMRKLLGTKTYDIYLNDRAYWQNIPARVWEYTIGGYQVIKKWLSYREEKLLGRGLTIPEVQEVSEMTRRITAIILLESDLDDNYQNIKTAVYSFSSKAATDIQQALKYKINLT</sequence>
<evidence type="ECO:0000256" key="2">
    <source>
        <dbReference type="ARBA" id="ARBA00022603"/>
    </source>
</evidence>
<evidence type="ECO:0000259" key="6">
    <source>
        <dbReference type="Pfam" id="PF18135"/>
    </source>
</evidence>
<evidence type="ECO:0000259" key="5">
    <source>
        <dbReference type="Pfam" id="PF02384"/>
    </source>
</evidence>
<evidence type="ECO:0000313" key="7">
    <source>
        <dbReference type="EMBL" id="TRT49323.1"/>
    </source>
</evidence>
<dbReference type="PRINTS" id="PR00507">
    <property type="entry name" value="N12N6MTFRASE"/>
</dbReference>
<dbReference type="GO" id="GO:0003677">
    <property type="term" value="F:DNA binding"/>
    <property type="evidence" value="ECO:0007669"/>
    <property type="project" value="InterPro"/>
</dbReference>
<name>A0A551XKT1_MICAE</name>
<dbReference type="Proteomes" id="UP000316443">
    <property type="component" value="Unassembled WGS sequence"/>
</dbReference>
<dbReference type="Gene3D" id="3.40.50.150">
    <property type="entry name" value="Vaccinia Virus protein VP39"/>
    <property type="match status" value="1"/>
</dbReference>
<dbReference type="InterPro" id="IPR003356">
    <property type="entry name" value="DNA_methylase_A-5"/>
</dbReference>
<evidence type="ECO:0000256" key="4">
    <source>
        <dbReference type="ARBA" id="ARBA00047942"/>
    </source>
</evidence>
<comment type="caution">
    <text evidence="7">The sequence shown here is derived from an EMBL/GenBank/DDBJ whole genome shotgun (WGS) entry which is preliminary data.</text>
</comment>
<dbReference type="PANTHER" id="PTHR33841">
    <property type="entry name" value="DNA METHYLTRANSFERASE YEEA-RELATED"/>
    <property type="match status" value="1"/>
</dbReference>
<dbReference type="EMBL" id="SFCA01000175">
    <property type="protein sequence ID" value="TRT49323.1"/>
    <property type="molecule type" value="Genomic_DNA"/>
</dbReference>
<evidence type="ECO:0000256" key="1">
    <source>
        <dbReference type="ARBA" id="ARBA00011900"/>
    </source>
</evidence>
<proteinExistence type="predicted"/>
<dbReference type="InterPro" id="IPR029063">
    <property type="entry name" value="SAM-dependent_MTases_sf"/>
</dbReference>
<dbReference type="AlphaFoldDB" id="A0A551XKT1"/>